<dbReference type="SUPFAM" id="SSF52540">
    <property type="entry name" value="P-loop containing nucleoside triphosphate hydrolases"/>
    <property type="match status" value="1"/>
</dbReference>
<dbReference type="Gene3D" id="3.40.50.300">
    <property type="entry name" value="P-loop containing nucleotide triphosphate hydrolases"/>
    <property type="match status" value="1"/>
</dbReference>
<dbReference type="InterPro" id="IPR027417">
    <property type="entry name" value="P-loop_NTPase"/>
</dbReference>
<protein>
    <submittedName>
        <fullName evidence="1">Uncharacterized protein</fullName>
    </submittedName>
</protein>
<evidence type="ECO:0000313" key="2">
    <source>
        <dbReference type="Proteomes" id="UP000052008"/>
    </source>
</evidence>
<dbReference type="Proteomes" id="UP000052008">
    <property type="component" value="Unassembled WGS sequence"/>
</dbReference>
<sequence>MPEIPYLTNDTFGLSRDVPLNYVDREAVDGKLINELTRDKHLVVYASSKQGKTCLRKACLKPDDYIVVQCSNRWALKDLHSAILKEAGFQIAQSETRTVSGSNKVLASAGVRVFGIGADAGGELEEAEGTATTKTPLELDIEDVNDVIRALESIDFKKYIVLEDFHYLSSDTQNDFAVALKAFHESSKFCFIVVGVWLEENRLIVYNGDLTGRVMAIDADRWSADELREVMSKGAGLLNIGFSEDFTLQLIESSEFNVYIVQEACRLACERSGVLKTQEEYREIGDGLDARALAKEIVDQQSGRYMSFVIQFSGGFQDTELEMYKWLLYPVLTADIDALRSGLGYRSLRETIEGKHPRGSDLNPGNITQALLYAASLQVKKNIKPIILDYDQSNLRLNVVDRGFLIWLKHQDRNELLEAAGLPRDQANEQLNLTDAS</sequence>
<name>A0A0S7WQS3_UNCT6</name>
<proteinExistence type="predicted"/>
<organism evidence="1 2">
    <name type="scientific">candidate division TA06 bacterium DG_24</name>
    <dbReference type="NCBI Taxonomy" id="1703770"/>
    <lineage>
        <taxon>Bacteria</taxon>
        <taxon>Bacteria division TA06</taxon>
    </lineage>
</organism>
<reference evidence="1 2" key="1">
    <citation type="journal article" date="2015" name="Microbiome">
        <title>Genomic resolution of linkages in carbon, nitrogen, and sulfur cycling among widespread estuary sediment bacteria.</title>
        <authorList>
            <person name="Baker B.J."/>
            <person name="Lazar C.S."/>
            <person name="Teske A.P."/>
            <person name="Dick G.J."/>
        </authorList>
    </citation>
    <scope>NUCLEOTIDE SEQUENCE [LARGE SCALE GENOMIC DNA]</scope>
    <source>
        <strain evidence="1">DG_24</strain>
    </source>
</reference>
<gene>
    <name evidence="1" type="ORF">AMJ39_08255</name>
</gene>
<dbReference type="EMBL" id="LIZS01000067">
    <property type="protein sequence ID" value="KPJ52281.1"/>
    <property type="molecule type" value="Genomic_DNA"/>
</dbReference>
<dbReference type="AlphaFoldDB" id="A0A0S7WQS3"/>
<dbReference type="PATRIC" id="fig|1703770.3.peg.501"/>
<accession>A0A0S7WQS3</accession>
<comment type="caution">
    <text evidence="1">The sequence shown here is derived from an EMBL/GenBank/DDBJ whole genome shotgun (WGS) entry which is preliminary data.</text>
</comment>
<evidence type="ECO:0000313" key="1">
    <source>
        <dbReference type="EMBL" id="KPJ52281.1"/>
    </source>
</evidence>
<dbReference type="STRING" id="1703770.AMJ39_08255"/>